<keyword evidence="3" id="KW-1185">Reference proteome</keyword>
<accession>A0A2N0VF72</accession>
<keyword evidence="1" id="KW-0812">Transmembrane</keyword>
<evidence type="ECO:0000313" key="2">
    <source>
        <dbReference type="EMBL" id="PKD42832.1"/>
    </source>
</evidence>
<feature type="transmembrane region" description="Helical" evidence="1">
    <location>
        <begin position="5"/>
        <end position="22"/>
    </location>
</feature>
<sequence length="123" mass="13189">MPKLSINIGILLIILGFFSYIATEMVSFTALIPSLFGIVFVGLGLLAKKSDNMQKHSMHAAMLLALLGLGGSFTGLRQITVALFGGEMPVRFTAASSQAVMAVLCIFFLAFGIKSFIDARKNK</sequence>
<name>A0A2N0VF72_9BACT</name>
<dbReference type="EMBL" id="PISP01000005">
    <property type="protein sequence ID" value="PKD42832.1"/>
    <property type="molecule type" value="Genomic_DNA"/>
</dbReference>
<gene>
    <name evidence="2" type="ORF">CWD77_13340</name>
</gene>
<keyword evidence="1" id="KW-0472">Membrane</keyword>
<comment type="caution">
    <text evidence="2">The sequence shown here is derived from an EMBL/GenBank/DDBJ whole genome shotgun (WGS) entry which is preliminary data.</text>
</comment>
<keyword evidence="1" id="KW-1133">Transmembrane helix</keyword>
<organism evidence="2 3">
    <name type="scientific">Rhodohalobacter barkolensis</name>
    <dbReference type="NCBI Taxonomy" id="2053187"/>
    <lineage>
        <taxon>Bacteria</taxon>
        <taxon>Pseudomonadati</taxon>
        <taxon>Balneolota</taxon>
        <taxon>Balneolia</taxon>
        <taxon>Balneolales</taxon>
        <taxon>Balneolaceae</taxon>
        <taxon>Rhodohalobacter</taxon>
    </lineage>
</organism>
<evidence type="ECO:0000313" key="3">
    <source>
        <dbReference type="Proteomes" id="UP000233398"/>
    </source>
</evidence>
<dbReference type="OrthoDB" id="1525223at2"/>
<dbReference type="Proteomes" id="UP000233398">
    <property type="component" value="Unassembled WGS sequence"/>
</dbReference>
<feature type="transmembrane region" description="Helical" evidence="1">
    <location>
        <begin position="59"/>
        <end position="79"/>
    </location>
</feature>
<protein>
    <recommendedName>
        <fullName evidence="4">MotA/TolQ/ExbB proton channel domain-containing protein</fullName>
    </recommendedName>
</protein>
<feature type="transmembrane region" description="Helical" evidence="1">
    <location>
        <begin position="28"/>
        <end position="47"/>
    </location>
</feature>
<evidence type="ECO:0000256" key="1">
    <source>
        <dbReference type="SAM" id="Phobius"/>
    </source>
</evidence>
<proteinExistence type="predicted"/>
<feature type="transmembrane region" description="Helical" evidence="1">
    <location>
        <begin position="99"/>
        <end position="117"/>
    </location>
</feature>
<dbReference type="AlphaFoldDB" id="A0A2N0VF72"/>
<evidence type="ECO:0008006" key="4">
    <source>
        <dbReference type="Google" id="ProtNLM"/>
    </source>
</evidence>
<reference evidence="2 3" key="1">
    <citation type="submission" date="2017-11" db="EMBL/GenBank/DDBJ databases">
        <title>Rhodohalobacter 15182 sp. nov., isolated from a salt lake.</title>
        <authorList>
            <person name="Han S."/>
        </authorList>
    </citation>
    <scope>NUCLEOTIDE SEQUENCE [LARGE SCALE GENOMIC DNA]</scope>
    <source>
        <strain evidence="2 3">15182</strain>
    </source>
</reference>
<dbReference type="RefSeq" id="WP_101074083.1">
    <property type="nucleotide sequence ID" value="NZ_PISP01000005.1"/>
</dbReference>